<protein>
    <submittedName>
        <fullName evidence="1">GspH/FimT family pseudopilin</fullName>
    </submittedName>
</protein>
<evidence type="ECO:0000313" key="1">
    <source>
        <dbReference type="EMBL" id="XRP74227.1"/>
    </source>
</evidence>
<evidence type="ECO:0000313" key="2">
    <source>
        <dbReference type="Proteomes" id="UP001196097"/>
    </source>
</evidence>
<reference evidence="1 2" key="1">
    <citation type="journal article" date="2021" name="ISME J.">
        <title>Genomic evolution of the class Acidithiobacillia: deep-branching Proteobacteria living in extreme acidic conditions.</title>
        <authorList>
            <person name="Moya-Beltran A."/>
            <person name="Beard S."/>
            <person name="Rojas-Villalobos C."/>
            <person name="Issotta F."/>
            <person name="Gallardo Y."/>
            <person name="Ulloa R."/>
            <person name="Giaveno A."/>
            <person name="Degli Esposti M."/>
            <person name="Johnson D.B."/>
            <person name="Quatrini R."/>
        </authorList>
    </citation>
    <scope>NUCLEOTIDE SEQUENCE [LARGE SCALE GENOMIC DNA]</scope>
    <source>
        <strain evidence="1 2">CF3</strain>
    </source>
</reference>
<name>A0ACD5IKD6_9PROT</name>
<dbReference type="Proteomes" id="UP001196097">
    <property type="component" value="Chromosome"/>
</dbReference>
<organism evidence="1 2">
    <name type="scientific">Acidithiobacillus ferruginosus</name>
    <dbReference type="NCBI Taxonomy" id="3063951"/>
    <lineage>
        <taxon>Bacteria</taxon>
        <taxon>Pseudomonadati</taxon>
        <taxon>Pseudomonadota</taxon>
        <taxon>Acidithiobacillia</taxon>
        <taxon>Acidithiobacillales</taxon>
        <taxon>Acidithiobacillaceae</taxon>
        <taxon>Acidithiobacillus</taxon>
    </lineage>
</organism>
<proteinExistence type="predicted"/>
<sequence>MGGEAAGKGFTLIELMITIAVAAILLSIGIPMIGSFLVNDQTQSAAGRFEQNLQWARAEAIKTNQVVSVAISGNNASGPASFCAWQITAPNSSRAPQQTQSDFQNHYPRVGCQVTGTTLCFTAIGNLGSGGSCQPGGIYTFVNSSSGSNQWLVIASPGGQIISCLQGKTAGQCQ</sequence>
<gene>
    <name evidence="1" type="ORF">HF292_006185</name>
</gene>
<dbReference type="EMBL" id="CP130946">
    <property type="protein sequence ID" value="XRP74227.1"/>
    <property type="molecule type" value="Genomic_DNA"/>
</dbReference>
<accession>A0ACD5IKD6</accession>
<keyword evidence="2" id="KW-1185">Reference proteome</keyword>